<dbReference type="PANTHER" id="PTHR42738:SF7">
    <property type="entry name" value="HYDROXYMETHYLGLUTARYL-COA LYASE"/>
    <property type="match status" value="1"/>
</dbReference>
<dbReference type="GO" id="GO:0004419">
    <property type="term" value="F:hydroxymethylglutaryl-CoA lyase activity"/>
    <property type="evidence" value="ECO:0007669"/>
    <property type="project" value="TreeGrafter"/>
</dbReference>
<feature type="compositionally biased region" description="Polar residues" evidence="4">
    <location>
        <begin position="1"/>
        <end position="10"/>
    </location>
</feature>
<evidence type="ECO:0000256" key="4">
    <source>
        <dbReference type="SAM" id="MobiDB-lite"/>
    </source>
</evidence>
<dbReference type="Proteomes" id="UP000035058">
    <property type="component" value="Unassembled WGS sequence"/>
</dbReference>
<dbReference type="NCBIfam" id="NF004283">
    <property type="entry name" value="PRK05692.1"/>
    <property type="match status" value="1"/>
</dbReference>
<gene>
    <name evidence="6" type="ORF">GONAM_35_00110</name>
</gene>
<dbReference type="InterPro" id="IPR000891">
    <property type="entry name" value="PYR_CT"/>
</dbReference>
<accession>K6WR06</accession>
<dbReference type="AlphaFoldDB" id="K6WR06"/>
<dbReference type="InterPro" id="IPR013785">
    <property type="entry name" value="Aldolase_TIM"/>
</dbReference>
<keyword evidence="3 6" id="KW-0456">Lyase</keyword>
<dbReference type="SUPFAM" id="SSF51569">
    <property type="entry name" value="Aldolase"/>
    <property type="match status" value="1"/>
</dbReference>
<keyword evidence="7" id="KW-1185">Reference proteome</keyword>
<evidence type="ECO:0000313" key="6">
    <source>
        <dbReference type="EMBL" id="GAC01841.1"/>
    </source>
</evidence>
<dbReference type="CDD" id="cd07938">
    <property type="entry name" value="DRE_TIM_HMGL"/>
    <property type="match status" value="1"/>
</dbReference>
<evidence type="ECO:0000313" key="7">
    <source>
        <dbReference type="Proteomes" id="UP000035058"/>
    </source>
</evidence>
<comment type="similarity">
    <text evidence="1">Belongs to the HMG-CoA lyase family.</text>
</comment>
<dbReference type="GO" id="GO:0006552">
    <property type="term" value="P:L-leucine catabolic process"/>
    <property type="evidence" value="ECO:0007669"/>
    <property type="project" value="TreeGrafter"/>
</dbReference>
<evidence type="ECO:0000256" key="3">
    <source>
        <dbReference type="ARBA" id="ARBA00023239"/>
    </source>
</evidence>
<proteinExistence type="inferred from homology"/>
<evidence type="ECO:0000256" key="1">
    <source>
        <dbReference type="ARBA" id="ARBA00009405"/>
    </source>
</evidence>
<dbReference type="EMBL" id="BAHE01000035">
    <property type="protein sequence ID" value="GAC01841.1"/>
    <property type="molecule type" value="Genomic_DNA"/>
</dbReference>
<dbReference type="InterPro" id="IPR043594">
    <property type="entry name" value="HMGL"/>
</dbReference>
<dbReference type="GO" id="GO:0046951">
    <property type="term" value="P:ketone body biosynthetic process"/>
    <property type="evidence" value="ECO:0007669"/>
    <property type="project" value="TreeGrafter"/>
</dbReference>
<evidence type="ECO:0000259" key="5">
    <source>
        <dbReference type="PROSITE" id="PS50991"/>
    </source>
</evidence>
<dbReference type="GO" id="GO:0046872">
    <property type="term" value="F:metal ion binding"/>
    <property type="evidence" value="ECO:0007669"/>
    <property type="project" value="UniProtKB-KW"/>
</dbReference>
<name>K6WR06_9ACTN</name>
<reference evidence="6 7" key="1">
    <citation type="submission" date="2012-08" db="EMBL/GenBank/DDBJ databases">
        <title>Whole genome shotgun sequence of Gordonia namibiensis NBRC 108229.</title>
        <authorList>
            <person name="Isaki-Nakamura S."/>
            <person name="Hosoyama A."/>
            <person name="Tsuchikane K."/>
            <person name="Katsumata H."/>
            <person name="Baba S."/>
            <person name="Yamazaki S."/>
            <person name="Fujita N."/>
        </authorList>
    </citation>
    <scope>NUCLEOTIDE SEQUENCE [LARGE SCALE GENOMIC DNA]</scope>
    <source>
        <strain evidence="6 7">NBRC 108229</strain>
    </source>
</reference>
<dbReference type="Pfam" id="PF00682">
    <property type="entry name" value="HMGL-like"/>
    <property type="match status" value="1"/>
</dbReference>
<protein>
    <submittedName>
        <fullName evidence="6">Putative hydroxymethylglutaryl-CoA lyase</fullName>
    </submittedName>
</protein>
<organism evidence="6 7">
    <name type="scientific">Gordonia namibiensis NBRC 108229</name>
    <dbReference type="NCBI Taxonomy" id="1208314"/>
    <lineage>
        <taxon>Bacteria</taxon>
        <taxon>Bacillati</taxon>
        <taxon>Actinomycetota</taxon>
        <taxon>Actinomycetes</taxon>
        <taxon>Mycobacteriales</taxon>
        <taxon>Gordoniaceae</taxon>
        <taxon>Gordonia</taxon>
    </lineage>
</organism>
<dbReference type="PANTHER" id="PTHR42738">
    <property type="entry name" value="HYDROXYMETHYLGLUTARYL-COA LYASE"/>
    <property type="match status" value="1"/>
</dbReference>
<feature type="region of interest" description="Disordered" evidence="4">
    <location>
        <begin position="1"/>
        <end position="29"/>
    </location>
</feature>
<comment type="caution">
    <text evidence="6">The sequence shown here is derived from an EMBL/GenBank/DDBJ whole genome shotgun (WGS) entry which is preliminary data.</text>
</comment>
<feature type="domain" description="Pyruvate carboxyltransferase" evidence="5">
    <location>
        <begin position="31"/>
        <end position="297"/>
    </location>
</feature>
<evidence type="ECO:0000256" key="2">
    <source>
        <dbReference type="ARBA" id="ARBA00022723"/>
    </source>
</evidence>
<dbReference type="Gene3D" id="3.20.20.70">
    <property type="entry name" value="Aldolase class I"/>
    <property type="match status" value="1"/>
</dbReference>
<sequence>MANNTASEQPDTVMPHTPSSVTSSSITPESVTIVEVSPRDGLQNEATLLPTETKLELIDHLVAAGLRRIEATSFVHPKRVPQMADAEAVSAALPRGEVSWIGLVLNERGLDRAIAAGLDEVNIVVVASDTFSRRNQGTSTDEGVDLWNRLAKRASDAGLKTTVTIAAAFGCPFEGEVPVERVADLLRRCSDVQPDEIALADTIGVGVPAQVVALADAARREAPGMPLRWHFHNTRNTGYANALTALQLGASALDASLGGIGGCPFAPAATGNIATEDLWYLLDRSGCDTGVDPSVLIDGARRLGEMLGTTVPGQLSRAGLFPPAELPSA</sequence>
<keyword evidence="2" id="KW-0479">Metal-binding</keyword>
<feature type="compositionally biased region" description="Low complexity" evidence="4">
    <location>
        <begin position="17"/>
        <end position="29"/>
    </location>
</feature>
<dbReference type="PROSITE" id="PS50991">
    <property type="entry name" value="PYR_CT"/>
    <property type="match status" value="1"/>
</dbReference>